<dbReference type="EMBL" id="QGDQ01000005">
    <property type="protein sequence ID" value="PWJ54955.1"/>
    <property type="molecule type" value="Genomic_DNA"/>
</dbReference>
<proteinExistence type="predicted"/>
<dbReference type="AlphaFoldDB" id="A0A316AB02"/>
<evidence type="ECO:0008006" key="3">
    <source>
        <dbReference type="Google" id="ProtNLM"/>
    </source>
</evidence>
<dbReference type="Gene3D" id="3.40.50.300">
    <property type="entry name" value="P-loop containing nucleotide triphosphate hydrolases"/>
    <property type="match status" value="1"/>
</dbReference>
<dbReference type="RefSeq" id="WP_109773459.1">
    <property type="nucleotide sequence ID" value="NZ_QGDQ01000005.1"/>
</dbReference>
<protein>
    <recommendedName>
        <fullName evidence="3">AAA domain-containing protein</fullName>
    </recommendedName>
</protein>
<accession>A0A316AB02</accession>
<organism evidence="1 2">
    <name type="scientific">Quadrisphaera granulorum</name>
    <dbReference type="NCBI Taxonomy" id="317664"/>
    <lineage>
        <taxon>Bacteria</taxon>
        <taxon>Bacillati</taxon>
        <taxon>Actinomycetota</taxon>
        <taxon>Actinomycetes</taxon>
        <taxon>Kineosporiales</taxon>
        <taxon>Kineosporiaceae</taxon>
        <taxon>Quadrisphaera</taxon>
    </lineage>
</organism>
<dbReference type="Proteomes" id="UP000245469">
    <property type="component" value="Unassembled WGS sequence"/>
</dbReference>
<sequence length="182" mass="19580">MRLVLLGGAPGIGKNSVARAVLTHHHSTSDGPDPQGDLRQATPLLQWIDVDGLWLHQPWRVDQAMRDLVGANLRALLGNAAAAGVDVVLVTWTFHNNQLRRVVVDAAPEGTGVRTVQLVADQGVWEARFNADPDRPTVDDFYRGRHADAQAMRADVVVDTTAVSIEQAAARVAAETLGAGMR</sequence>
<comment type="caution">
    <text evidence="1">The sequence shown here is derived from an EMBL/GenBank/DDBJ whole genome shotgun (WGS) entry which is preliminary data.</text>
</comment>
<name>A0A316AB02_9ACTN</name>
<dbReference type="SUPFAM" id="SSF52540">
    <property type="entry name" value="P-loop containing nucleoside triphosphate hydrolases"/>
    <property type="match status" value="1"/>
</dbReference>
<gene>
    <name evidence="1" type="ORF">BXY45_105164</name>
</gene>
<evidence type="ECO:0000313" key="2">
    <source>
        <dbReference type="Proteomes" id="UP000245469"/>
    </source>
</evidence>
<dbReference type="OrthoDB" id="7837405at2"/>
<reference evidence="1 2" key="1">
    <citation type="submission" date="2018-03" db="EMBL/GenBank/DDBJ databases">
        <title>Genomic Encyclopedia of Archaeal and Bacterial Type Strains, Phase II (KMG-II): from individual species to whole genera.</title>
        <authorList>
            <person name="Goeker M."/>
        </authorList>
    </citation>
    <scope>NUCLEOTIDE SEQUENCE [LARGE SCALE GENOMIC DNA]</scope>
    <source>
        <strain evidence="1 2">DSM 44889</strain>
    </source>
</reference>
<evidence type="ECO:0000313" key="1">
    <source>
        <dbReference type="EMBL" id="PWJ54955.1"/>
    </source>
</evidence>
<dbReference type="InterPro" id="IPR027417">
    <property type="entry name" value="P-loop_NTPase"/>
</dbReference>
<keyword evidence="2" id="KW-1185">Reference proteome</keyword>